<dbReference type="PROSITE" id="PS50850">
    <property type="entry name" value="MFS"/>
    <property type="match status" value="1"/>
</dbReference>
<organism evidence="8 9">
    <name type="scientific">Xenorhabdus thuongxuanensis</name>
    <dbReference type="NCBI Taxonomy" id="1873484"/>
    <lineage>
        <taxon>Bacteria</taxon>
        <taxon>Pseudomonadati</taxon>
        <taxon>Pseudomonadota</taxon>
        <taxon>Gammaproteobacteria</taxon>
        <taxon>Enterobacterales</taxon>
        <taxon>Morganellaceae</taxon>
        <taxon>Xenorhabdus</taxon>
    </lineage>
</organism>
<evidence type="ECO:0000259" key="7">
    <source>
        <dbReference type="PROSITE" id="PS50850"/>
    </source>
</evidence>
<feature type="transmembrane region" description="Helical" evidence="6">
    <location>
        <begin position="36"/>
        <end position="54"/>
    </location>
</feature>
<feature type="transmembrane region" description="Helical" evidence="6">
    <location>
        <begin position="292"/>
        <end position="312"/>
    </location>
</feature>
<evidence type="ECO:0000256" key="3">
    <source>
        <dbReference type="ARBA" id="ARBA00022692"/>
    </source>
</evidence>
<dbReference type="Proteomes" id="UP000186277">
    <property type="component" value="Unassembled WGS sequence"/>
</dbReference>
<dbReference type="OrthoDB" id="6443575at2"/>
<dbReference type="InterPro" id="IPR020846">
    <property type="entry name" value="MFS_dom"/>
</dbReference>
<feature type="transmembrane region" description="Helical" evidence="6">
    <location>
        <begin position="238"/>
        <end position="258"/>
    </location>
</feature>
<evidence type="ECO:0000256" key="5">
    <source>
        <dbReference type="ARBA" id="ARBA00023136"/>
    </source>
</evidence>
<dbReference type="GO" id="GO:0005886">
    <property type="term" value="C:plasma membrane"/>
    <property type="evidence" value="ECO:0007669"/>
    <property type="project" value="UniProtKB-SubCell"/>
</dbReference>
<keyword evidence="5 6" id="KW-0472">Membrane</keyword>
<accession>A0A1Q5TNL0</accession>
<dbReference type="InterPro" id="IPR036259">
    <property type="entry name" value="MFS_trans_sf"/>
</dbReference>
<feature type="transmembrane region" description="Helical" evidence="6">
    <location>
        <begin position="265"/>
        <end position="286"/>
    </location>
</feature>
<dbReference type="InterPro" id="IPR011701">
    <property type="entry name" value="MFS"/>
</dbReference>
<feature type="domain" description="Major facilitator superfamily (MFS) profile" evidence="7">
    <location>
        <begin position="195"/>
        <end position="389"/>
    </location>
</feature>
<dbReference type="SUPFAM" id="SSF103473">
    <property type="entry name" value="MFS general substrate transporter"/>
    <property type="match status" value="1"/>
</dbReference>
<evidence type="ECO:0000256" key="6">
    <source>
        <dbReference type="SAM" id="Phobius"/>
    </source>
</evidence>
<dbReference type="RefSeq" id="WP_074021612.1">
    <property type="nucleotide sequence ID" value="NZ_CAWMWP010000063.1"/>
</dbReference>
<evidence type="ECO:0000313" key="9">
    <source>
        <dbReference type="Proteomes" id="UP000186277"/>
    </source>
</evidence>
<feature type="transmembrane region" description="Helical" evidence="6">
    <location>
        <begin position="201"/>
        <end position="218"/>
    </location>
</feature>
<feature type="transmembrane region" description="Helical" evidence="6">
    <location>
        <begin position="12"/>
        <end position="29"/>
    </location>
</feature>
<protein>
    <submittedName>
        <fullName evidence="8">MFS transporter</fullName>
    </submittedName>
</protein>
<comment type="subcellular location">
    <subcellularLocation>
        <location evidence="1">Cell membrane</location>
        <topology evidence="1">Multi-pass membrane protein</topology>
    </subcellularLocation>
</comment>
<dbReference type="Pfam" id="PF07690">
    <property type="entry name" value="MFS_1"/>
    <property type="match status" value="1"/>
</dbReference>
<proteinExistence type="predicted"/>
<evidence type="ECO:0000256" key="1">
    <source>
        <dbReference type="ARBA" id="ARBA00004651"/>
    </source>
</evidence>
<dbReference type="Gene3D" id="1.20.1250.20">
    <property type="entry name" value="MFS general substrate transporter like domains"/>
    <property type="match status" value="2"/>
</dbReference>
<evidence type="ECO:0000256" key="2">
    <source>
        <dbReference type="ARBA" id="ARBA00022475"/>
    </source>
</evidence>
<name>A0A1Q5TNL0_9GAMM</name>
<keyword evidence="9" id="KW-1185">Reference proteome</keyword>
<keyword evidence="2" id="KW-1003">Cell membrane</keyword>
<evidence type="ECO:0000313" key="8">
    <source>
        <dbReference type="EMBL" id="OKP01797.1"/>
    </source>
</evidence>
<feature type="transmembrane region" description="Helical" evidence="6">
    <location>
        <begin position="332"/>
        <end position="354"/>
    </location>
</feature>
<feature type="transmembrane region" description="Helical" evidence="6">
    <location>
        <begin position="124"/>
        <end position="141"/>
    </location>
</feature>
<dbReference type="AlphaFoldDB" id="A0A1Q5TNL0"/>
<keyword evidence="3 6" id="KW-0812">Transmembrane</keyword>
<feature type="transmembrane region" description="Helical" evidence="6">
    <location>
        <begin position="66"/>
        <end position="93"/>
    </location>
</feature>
<dbReference type="GO" id="GO:0022857">
    <property type="term" value="F:transmembrane transporter activity"/>
    <property type="evidence" value="ECO:0007669"/>
    <property type="project" value="InterPro"/>
</dbReference>
<dbReference type="PANTHER" id="PTHR23513:SF6">
    <property type="entry name" value="MAJOR FACILITATOR SUPERFAMILY ASSOCIATED DOMAIN-CONTAINING PROTEIN"/>
    <property type="match status" value="1"/>
</dbReference>
<reference evidence="8 9" key="1">
    <citation type="submission" date="2016-09" db="EMBL/GenBank/DDBJ databases">
        <title>Xenorhabdus thuongxuanensis sp. nov. and Xenorhabdus eapokensis sp. nov., isolated from Steinernema species.</title>
        <authorList>
            <person name="Kaempfer P."/>
            <person name="Tobias N.J."/>
            <person name="Phan Ke L."/>
            <person name="Bode H.B."/>
            <person name="Glaeser S.P."/>
        </authorList>
    </citation>
    <scope>NUCLEOTIDE SEQUENCE [LARGE SCALE GENOMIC DNA]</scope>
    <source>
        <strain evidence="8 9">30TX1</strain>
    </source>
</reference>
<dbReference type="EMBL" id="MKGR01000038">
    <property type="protein sequence ID" value="OKP01797.1"/>
    <property type="molecule type" value="Genomic_DNA"/>
</dbReference>
<feature type="transmembrane region" description="Helical" evidence="6">
    <location>
        <begin position="360"/>
        <end position="378"/>
    </location>
</feature>
<dbReference type="PANTHER" id="PTHR23513">
    <property type="entry name" value="INTEGRAL MEMBRANE EFFLUX PROTEIN-RELATED"/>
    <property type="match status" value="1"/>
</dbReference>
<gene>
    <name evidence="8" type="ORF">Xentx_03349</name>
</gene>
<feature type="transmembrane region" description="Helical" evidence="6">
    <location>
        <begin position="147"/>
        <end position="169"/>
    </location>
</feature>
<keyword evidence="4 6" id="KW-1133">Transmembrane helix</keyword>
<evidence type="ECO:0000256" key="4">
    <source>
        <dbReference type="ARBA" id="ARBA00022989"/>
    </source>
</evidence>
<comment type="caution">
    <text evidence="8">The sequence shown here is derived from an EMBL/GenBank/DDBJ whole genome shotgun (WGS) entry which is preliminary data.</text>
</comment>
<sequence>MIKYIGIGANEFDTYLDYAIFNIIAIYLLHAEPLQLGILGACFSLPFLFSSYLFGKLFDKYEIRPLRILLFAANACVIPFIGLGGSILVLYAAAFMKTMARSGINISNTKLNKDNEETSQFYEIYGYLISLSRIIIPLIVIGTYDFWGIWFVVGFSVILNLVASLSTVLDHTQYLRSETSQVTEPPESYSFLEMMLKKHELSALVTAYTISNLAFYLSNDMLGIFFKVIGQDENSIGVIISLMGVGGFAGTKLASFLIKIITARSVLLSSILTNTVAFTCFGFLSSNTTSVFVFYVAIVIVGISSGITFFAVRYGVRNMVGYENVGKTTGIIQMLSAVVAIIMPIIGGVIANYYGIDTTFRITSILFCITLIYFILFTKKNNKRNHIYV</sequence>